<gene>
    <name evidence="2" type="ORF">MNODULE_11240</name>
</gene>
<sequence>MKTYQEIFHGTIASLLVISGIALVSTLVMCIGVGAGMILGYPSGVWTNLGVSVFVLGLTGALFGGIYHLAQKLFIAEIDLPVDQKERMTGKVVQIKRDQPAVTD</sequence>
<feature type="transmembrane region" description="Helical" evidence="1">
    <location>
        <begin position="45"/>
        <end position="70"/>
    </location>
</feature>
<feature type="transmembrane region" description="Helical" evidence="1">
    <location>
        <begin position="12"/>
        <end position="39"/>
    </location>
</feature>
<dbReference type="AlphaFoldDB" id="A0A7X6DQ71"/>
<dbReference type="Proteomes" id="UP000534783">
    <property type="component" value="Unassembled WGS sequence"/>
</dbReference>
<evidence type="ECO:0000256" key="1">
    <source>
        <dbReference type="SAM" id="Phobius"/>
    </source>
</evidence>
<keyword evidence="1" id="KW-0472">Membrane</keyword>
<proteinExistence type="predicted"/>
<reference evidence="2 3" key="1">
    <citation type="journal article" date="2020" name="Nature">
        <title>Bacterial chemolithoautotrophy via manganese oxidation.</title>
        <authorList>
            <person name="Yu H."/>
            <person name="Leadbetter J.R."/>
        </authorList>
    </citation>
    <scope>NUCLEOTIDE SEQUENCE [LARGE SCALE GENOMIC DNA]</scope>
    <source>
        <strain evidence="2 3">Mn-1</strain>
    </source>
</reference>
<dbReference type="RefSeq" id="WP_168059835.1">
    <property type="nucleotide sequence ID" value="NZ_VTOW01000002.1"/>
</dbReference>
<organism evidence="2 3">
    <name type="scientific">Candidatus Manganitrophus noduliformans</name>
    <dbReference type="NCBI Taxonomy" id="2606439"/>
    <lineage>
        <taxon>Bacteria</taxon>
        <taxon>Pseudomonadati</taxon>
        <taxon>Nitrospirota</taxon>
        <taxon>Nitrospiria</taxon>
        <taxon>Candidatus Troglogloeales</taxon>
        <taxon>Candidatus Manganitrophaceae</taxon>
        <taxon>Candidatus Manganitrophus</taxon>
    </lineage>
</organism>
<keyword evidence="1" id="KW-1133">Transmembrane helix</keyword>
<evidence type="ECO:0000313" key="2">
    <source>
        <dbReference type="EMBL" id="NKE71312.1"/>
    </source>
</evidence>
<comment type="caution">
    <text evidence="2">The sequence shown here is derived from an EMBL/GenBank/DDBJ whole genome shotgun (WGS) entry which is preliminary data.</text>
</comment>
<dbReference type="EMBL" id="VTOW01000002">
    <property type="protein sequence ID" value="NKE71312.1"/>
    <property type="molecule type" value="Genomic_DNA"/>
</dbReference>
<keyword evidence="3" id="KW-1185">Reference proteome</keyword>
<name>A0A7X6DQ71_9BACT</name>
<keyword evidence="1" id="KW-0812">Transmembrane</keyword>
<protein>
    <submittedName>
        <fullName evidence="2">Uncharacterized protein</fullName>
    </submittedName>
</protein>
<accession>A0A7X6DQ71</accession>
<evidence type="ECO:0000313" key="3">
    <source>
        <dbReference type="Proteomes" id="UP000534783"/>
    </source>
</evidence>